<dbReference type="GO" id="GO:0003824">
    <property type="term" value="F:catalytic activity"/>
    <property type="evidence" value="ECO:0007669"/>
    <property type="project" value="InterPro"/>
</dbReference>
<comment type="caution">
    <text evidence="2">The sequence shown here is derived from an EMBL/GenBank/DDBJ whole genome shotgun (WGS) entry which is preliminary data.</text>
</comment>
<dbReference type="Proteomes" id="UP000446658">
    <property type="component" value="Unassembled WGS sequence"/>
</dbReference>
<dbReference type="SUPFAM" id="SSF141673">
    <property type="entry name" value="MOSC N-terminal domain-like"/>
    <property type="match status" value="1"/>
</dbReference>
<organism evidence="2 3">
    <name type="scientific">Paludibacterium denitrificans</name>
    <dbReference type="NCBI Taxonomy" id="2675226"/>
    <lineage>
        <taxon>Bacteria</taxon>
        <taxon>Pseudomonadati</taxon>
        <taxon>Pseudomonadota</taxon>
        <taxon>Betaproteobacteria</taxon>
        <taxon>Neisseriales</taxon>
        <taxon>Chromobacteriaceae</taxon>
        <taxon>Paludibacterium</taxon>
    </lineage>
</organism>
<dbReference type="RefSeq" id="WP_230369590.1">
    <property type="nucleotide sequence ID" value="NZ_WLYX01000001.1"/>
</dbReference>
<protein>
    <submittedName>
        <fullName evidence="2">MOSC domain-containing protein</fullName>
    </submittedName>
</protein>
<gene>
    <name evidence="2" type="ORF">GKE73_06035</name>
</gene>
<accession>A0A844GCH5</accession>
<dbReference type="Pfam" id="PF03473">
    <property type="entry name" value="MOSC"/>
    <property type="match status" value="1"/>
</dbReference>
<dbReference type="InterPro" id="IPR005302">
    <property type="entry name" value="MoCF_Sase_C"/>
</dbReference>
<sequence length="263" mass="29246">MQLRQMIIYPIQFCHGITYSRAYASRQGLLHDREWLVTTPDGKCLTPRECPQLPQLQTDLIPGGVLLKAPEQLPIMVMSTVYHTPRLCTQENVTLSGYHGDPRVDDWFSKWLGKDCQLVWHRNPAPPPLAPQDMPRPPACTSPFILVSDASLKAISQHKGQPDTPRLPNLVIDGVPPFAENSWQTLQIGNVVFDVIKPEAPNTTSAINHATDIVSSQQEPAPTPLHNSQPTHNLDIGIALIARNEGLLHTGDSVKILAEHVRW</sequence>
<dbReference type="InterPro" id="IPR005303">
    <property type="entry name" value="MOCOS_middle"/>
</dbReference>
<keyword evidence="3" id="KW-1185">Reference proteome</keyword>
<dbReference type="GO" id="GO:0030151">
    <property type="term" value="F:molybdenum ion binding"/>
    <property type="evidence" value="ECO:0007669"/>
    <property type="project" value="InterPro"/>
</dbReference>
<feature type="domain" description="MOSC" evidence="1">
    <location>
        <begin position="88"/>
        <end position="257"/>
    </location>
</feature>
<dbReference type="AlphaFoldDB" id="A0A844GCH5"/>
<dbReference type="Pfam" id="PF03476">
    <property type="entry name" value="MOSC_N"/>
    <property type="match status" value="1"/>
</dbReference>
<evidence type="ECO:0000313" key="2">
    <source>
        <dbReference type="EMBL" id="MTD32938.1"/>
    </source>
</evidence>
<dbReference type="EMBL" id="WLYX01000001">
    <property type="protein sequence ID" value="MTD32938.1"/>
    <property type="molecule type" value="Genomic_DNA"/>
</dbReference>
<name>A0A844GCH5_9NEIS</name>
<evidence type="ECO:0000259" key="1">
    <source>
        <dbReference type="PROSITE" id="PS51340"/>
    </source>
</evidence>
<dbReference type="PROSITE" id="PS51340">
    <property type="entry name" value="MOSC"/>
    <property type="match status" value="1"/>
</dbReference>
<evidence type="ECO:0000313" key="3">
    <source>
        <dbReference type="Proteomes" id="UP000446658"/>
    </source>
</evidence>
<proteinExistence type="predicted"/>
<reference evidence="2 3" key="1">
    <citation type="submission" date="2019-11" db="EMBL/GenBank/DDBJ databases">
        <title>Draft genome sequence of Paludibacterium sp. dN18-1.</title>
        <authorList>
            <person name="Im W.-T."/>
        </authorList>
    </citation>
    <scope>NUCLEOTIDE SEQUENCE [LARGE SCALE GENOMIC DNA]</scope>
    <source>
        <strain evidence="3">dN 18-1</strain>
    </source>
</reference>
<dbReference type="GO" id="GO:0030170">
    <property type="term" value="F:pyridoxal phosphate binding"/>
    <property type="evidence" value="ECO:0007669"/>
    <property type="project" value="InterPro"/>
</dbReference>